<evidence type="ECO:0000256" key="2">
    <source>
        <dbReference type="ARBA" id="ARBA00022679"/>
    </source>
</evidence>
<dbReference type="Proteomes" id="UP000053171">
    <property type="component" value="Unassembled WGS sequence"/>
</dbReference>
<comment type="caution">
    <text evidence="7">The sequence shown here is derived from an EMBL/GenBank/DDBJ whole genome shotgun (WGS) entry which is preliminary data.</text>
</comment>
<feature type="active site" description="Proton acceptor" evidence="4">
    <location>
        <position position="345"/>
    </location>
</feature>
<evidence type="ECO:0000256" key="4">
    <source>
        <dbReference type="PIRSR" id="PIRSR600542-1"/>
    </source>
</evidence>
<organism evidence="7 8">
    <name type="scientific">Rothia kristinae</name>
    <dbReference type="NCBI Taxonomy" id="37923"/>
    <lineage>
        <taxon>Bacteria</taxon>
        <taxon>Bacillati</taxon>
        <taxon>Actinomycetota</taxon>
        <taxon>Actinomycetes</taxon>
        <taxon>Micrococcales</taxon>
        <taxon>Micrococcaceae</taxon>
        <taxon>Rothia</taxon>
    </lineage>
</organism>
<dbReference type="PANTHER" id="PTHR22589">
    <property type="entry name" value="CARNITINE O-ACYLTRANSFERASE"/>
    <property type="match status" value="1"/>
</dbReference>
<proteinExistence type="inferred from homology"/>
<accession>A0A199NUC5</accession>
<evidence type="ECO:0000256" key="5">
    <source>
        <dbReference type="SAM" id="MobiDB-lite"/>
    </source>
</evidence>
<name>A0A199NUC5_9MICC</name>
<dbReference type="SUPFAM" id="SSF52777">
    <property type="entry name" value="CoA-dependent acyltransferases"/>
    <property type="match status" value="2"/>
</dbReference>
<comment type="similarity">
    <text evidence="1">Belongs to the carnitine/choline acetyltransferase family.</text>
</comment>
<evidence type="ECO:0000259" key="6">
    <source>
        <dbReference type="Pfam" id="PF00755"/>
    </source>
</evidence>
<reference evidence="7" key="1">
    <citation type="submission" date="2016-06" db="EMBL/GenBank/DDBJ databases">
        <title>Identification of putative biosynthetic pathways for the production of bioactive secondary metabolites by the marine actinomycete Kocuria kristinae RUTW2-3.</title>
        <authorList>
            <person name="Waterworth S.C."/>
            <person name="Walmsley T.A."/>
            <person name="Matongo T."/>
            <person name="Davies-Coleman M.T."/>
            <person name="Dorrington R.A."/>
        </authorList>
    </citation>
    <scope>NUCLEOTIDE SEQUENCE [LARGE SCALE GENOMIC DNA]</scope>
    <source>
        <strain evidence="7">RUTW2-3</strain>
    </source>
</reference>
<dbReference type="InterPro" id="IPR039551">
    <property type="entry name" value="Cho/carn_acyl_trans"/>
</dbReference>
<feature type="region of interest" description="Disordered" evidence="5">
    <location>
        <begin position="105"/>
        <end position="129"/>
    </location>
</feature>
<dbReference type="AlphaFoldDB" id="A0A199NUC5"/>
<dbReference type="GO" id="GO:0004095">
    <property type="term" value="F:carnitine O-palmitoyltransferase activity"/>
    <property type="evidence" value="ECO:0007669"/>
    <property type="project" value="TreeGrafter"/>
</dbReference>
<dbReference type="Gene3D" id="3.30.559.70">
    <property type="entry name" value="Choline/Carnitine o-acyltransferase, domain 2"/>
    <property type="match status" value="1"/>
</dbReference>
<dbReference type="Pfam" id="PF00755">
    <property type="entry name" value="Carn_acyltransf"/>
    <property type="match status" value="1"/>
</dbReference>
<dbReference type="InterPro" id="IPR000542">
    <property type="entry name" value="Carn_acyl_trans"/>
</dbReference>
<dbReference type="InterPro" id="IPR023213">
    <property type="entry name" value="CAT-like_dom_sf"/>
</dbReference>
<evidence type="ECO:0000313" key="8">
    <source>
        <dbReference type="Proteomes" id="UP000053171"/>
    </source>
</evidence>
<evidence type="ECO:0000256" key="1">
    <source>
        <dbReference type="ARBA" id="ARBA00005232"/>
    </source>
</evidence>
<keyword evidence="8" id="KW-1185">Reference proteome</keyword>
<dbReference type="EMBL" id="LJBJ02000004">
    <property type="protein sequence ID" value="OAX52420.1"/>
    <property type="molecule type" value="Genomic_DNA"/>
</dbReference>
<dbReference type="GO" id="GO:0006635">
    <property type="term" value="P:fatty acid beta-oxidation"/>
    <property type="evidence" value="ECO:0007669"/>
    <property type="project" value="TreeGrafter"/>
</dbReference>
<dbReference type="RefSeq" id="WP_064725077.1">
    <property type="nucleotide sequence ID" value="NZ_LJBJ02000004.1"/>
</dbReference>
<sequence>MSTAAPKPLPVPPLEHTVEAVVRAVGAVVDAPTLRATEAAARAFLAGPGPALQERLRQRATREASAGRSWLSAWWLRDYLAVRKPLPLSTNVAFQINPSFLGSTCGEPTDADAVETEPRDAGPGRTDGAPDVGRAARFIHRAAAVHLTQARGQTPQETDPRGNPVDMTQWECLAGGLRHPRPGVDEILAPRAGAAHREIGVFRVGRLYAVPVSDADGAPLPVSALAESLRAVLRAAARKTEQDQEAPGSRVSVVAPGALPFAAASALGSGELAPLLAEALQDPRNAATYARLRDLLFTATLTDEVLEDAEHLRRLAFEPSRVWALRPISYEIGLRDDWLCLHAEHSTVDGATLVAAIRRMQEAAEDADGSPQPIPGTDPAETGRGVGQSAAGEKRPEETACRESTQDPAELMWHWSEAARATIRDGLARGLQEAGKLETAIIRVPRPTAEGLPLKLSVDAVSQLILTVAQQLAYGRTRAVYEAVDMREYRAGRTECLRPVTPEAVAFARTLISEDATLDMFSEALEAHRSWVKACKRGEGVDRHLLGLRRIAAEGRDVDAPARAFLEDPGVAAATTDFLSTTSIGGAQQIVRYAFAPTVPEGFGISYTPHLEAIEYCLTWHRDTADAPEEFLAALPRAATLLGEFVRGLGQ</sequence>
<protein>
    <recommendedName>
        <fullName evidence="6">Choline/carnitine acyltransferase domain-containing protein</fullName>
    </recommendedName>
</protein>
<evidence type="ECO:0000256" key="3">
    <source>
        <dbReference type="ARBA" id="ARBA00023315"/>
    </source>
</evidence>
<keyword evidence="3" id="KW-0012">Acyltransferase</keyword>
<evidence type="ECO:0000313" key="7">
    <source>
        <dbReference type="EMBL" id="OAX52420.1"/>
    </source>
</evidence>
<keyword evidence="2" id="KW-0808">Transferase</keyword>
<dbReference type="Gene3D" id="3.30.559.10">
    <property type="entry name" value="Chloramphenicol acetyltransferase-like domain"/>
    <property type="match status" value="1"/>
</dbReference>
<feature type="region of interest" description="Disordered" evidence="5">
    <location>
        <begin position="362"/>
        <end position="407"/>
    </location>
</feature>
<feature type="domain" description="Choline/carnitine acyltransferase" evidence="6">
    <location>
        <begin position="9"/>
        <end position="635"/>
    </location>
</feature>
<gene>
    <name evidence="7" type="ORF">AN277_0203455</name>
</gene>
<dbReference type="PANTHER" id="PTHR22589:SF16">
    <property type="entry name" value="CARNITINE O-PALMITOYLTRANSFERASE 2, MITOCHONDRIAL"/>
    <property type="match status" value="1"/>
</dbReference>
<feature type="compositionally biased region" description="Basic and acidic residues" evidence="5">
    <location>
        <begin position="392"/>
        <end position="405"/>
    </location>
</feature>
<dbReference type="InterPro" id="IPR042231">
    <property type="entry name" value="Cho/carn_acyl_trans_2"/>
</dbReference>